<name>A0A7J6MGN2_PEROL</name>
<dbReference type="InterPro" id="IPR002429">
    <property type="entry name" value="CcO_II-like_C"/>
</dbReference>
<dbReference type="AlphaFoldDB" id="A0A7J6MGN2"/>
<feature type="compositionally biased region" description="Acidic residues" evidence="3">
    <location>
        <begin position="203"/>
        <end position="221"/>
    </location>
</feature>
<feature type="transmembrane region" description="Helical" evidence="4">
    <location>
        <begin position="155"/>
        <end position="174"/>
    </location>
</feature>
<evidence type="ECO:0000256" key="1">
    <source>
        <dbReference type="ARBA" id="ARBA00001935"/>
    </source>
</evidence>
<keyword evidence="4" id="KW-1133">Transmembrane helix</keyword>
<dbReference type="GO" id="GO:0004129">
    <property type="term" value="F:cytochrome-c oxidase activity"/>
    <property type="evidence" value="ECO:0007669"/>
    <property type="project" value="UniProtKB-EC"/>
</dbReference>
<dbReference type="EMBL" id="JABANN010000115">
    <property type="protein sequence ID" value="KAF4670733.1"/>
    <property type="molecule type" value="Genomic_DNA"/>
</dbReference>
<reference evidence="8 9" key="1">
    <citation type="submission" date="2020-04" db="EMBL/GenBank/DDBJ databases">
        <title>Perkinsus olseni comparative genomics.</title>
        <authorList>
            <person name="Bogema D.R."/>
        </authorList>
    </citation>
    <scope>NUCLEOTIDE SEQUENCE [LARGE SCALE GENOMIC DNA]</scope>
    <source>
        <strain evidence="6">ATCC PRA-179</strain>
        <strain evidence="7">ATCC PRA-31</strain>
    </source>
</reference>
<dbReference type="InterPro" id="IPR008972">
    <property type="entry name" value="Cupredoxin"/>
</dbReference>
<evidence type="ECO:0000256" key="2">
    <source>
        <dbReference type="ARBA" id="ARBA00049512"/>
    </source>
</evidence>
<comment type="cofactor">
    <cofactor evidence="1">
        <name>Cu cation</name>
        <dbReference type="ChEBI" id="CHEBI:23378"/>
    </cofactor>
</comment>
<feature type="region of interest" description="Disordered" evidence="3">
    <location>
        <begin position="202"/>
        <end position="221"/>
    </location>
</feature>
<dbReference type="GO" id="GO:0005507">
    <property type="term" value="F:copper ion binding"/>
    <property type="evidence" value="ECO:0007669"/>
    <property type="project" value="InterPro"/>
</dbReference>
<feature type="region of interest" description="Disordered" evidence="3">
    <location>
        <begin position="36"/>
        <end position="57"/>
    </location>
</feature>
<dbReference type="GO" id="GO:0016020">
    <property type="term" value="C:membrane"/>
    <property type="evidence" value="ECO:0007669"/>
    <property type="project" value="InterPro"/>
</dbReference>
<sequence>MLLSRAGALKRFSAAPAYNLTAQRFKSYYDDFKDRLKPGQHTHGRCPQSEGDYRQESKTIGREHLNDDGIRSKRYTVKEADALGYHYHPPIDSKGQVYVKGPNTVHERGQTWIKGYELPSMEYTYGPKQEDIPFYPRVKLNVWGNYNLVMKVEFLFFYLPTIIVFGVCIPVYTINFAQEEVIYTTMTVKVTGRQWYWVYEVESPTDEDEDEDEDDEDDDDE</sequence>
<keyword evidence="4" id="KW-0812">Transmembrane</keyword>
<dbReference type="Proteomes" id="UP000570595">
    <property type="component" value="Unassembled WGS sequence"/>
</dbReference>
<protein>
    <recommendedName>
        <fullName evidence="5">Cytochrome oxidase subunit II copper A binding domain-containing protein</fullName>
    </recommendedName>
</protein>
<comment type="catalytic activity">
    <reaction evidence="2">
        <text>4 Fe(II)-[cytochrome c] + O2 + 8 H(+)(in) = 4 Fe(III)-[cytochrome c] + 2 H2O + 4 H(+)(out)</text>
        <dbReference type="Rhea" id="RHEA:11436"/>
        <dbReference type="Rhea" id="RHEA-COMP:10350"/>
        <dbReference type="Rhea" id="RHEA-COMP:14399"/>
        <dbReference type="ChEBI" id="CHEBI:15377"/>
        <dbReference type="ChEBI" id="CHEBI:15378"/>
        <dbReference type="ChEBI" id="CHEBI:15379"/>
        <dbReference type="ChEBI" id="CHEBI:29033"/>
        <dbReference type="ChEBI" id="CHEBI:29034"/>
        <dbReference type="EC" id="7.1.1.9"/>
    </reaction>
    <physiologicalReaction direction="left-to-right" evidence="2">
        <dbReference type="Rhea" id="RHEA:11437"/>
    </physiologicalReaction>
</comment>
<evidence type="ECO:0000256" key="3">
    <source>
        <dbReference type="SAM" id="MobiDB-lite"/>
    </source>
</evidence>
<comment type="caution">
    <text evidence="7">The sequence shown here is derived from an EMBL/GenBank/DDBJ whole genome shotgun (WGS) entry which is preliminary data.</text>
</comment>
<organism evidence="7 9">
    <name type="scientific">Perkinsus olseni</name>
    <name type="common">Perkinsus atlanticus</name>
    <dbReference type="NCBI Taxonomy" id="32597"/>
    <lineage>
        <taxon>Eukaryota</taxon>
        <taxon>Sar</taxon>
        <taxon>Alveolata</taxon>
        <taxon>Perkinsozoa</taxon>
        <taxon>Perkinsea</taxon>
        <taxon>Perkinsida</taxon>
        <taxon>Perkinsidae</taxon>
        <taxon>Perkinsus</taxon>
    </lineage>
</organism>
<gene>
    <name evidence="7" type="ORF">FOL46_000645</name>
    <name evidence="6" type="ORF">FOZ61_008636</name>
</gene>
<dbReference type="PROSITE" id="PS50857">
    <property type="entry name" value="COX2_CUA"/>
    <property type="match status" value="1"/>
</dbReference>
<dbReference type="OrthoDB" id="412083at2759"/>
<evidence type="ECO:0000313" key="9">
    <source>
        <dbReference type="Proteomes" id="UP000572268"/>
    </source>
</evidence>
<evidence type="ECO:0000313" key="7">
    <source>
        <dbReference type="EMBL" id="KAF4670733.1"/>
    </source>
</evidence>
<dbReference type="EMBL" id="JABAHT010000583">
    <property type="protein sequence ID" value="KAF4653864.1"/>
    <property type="molecule type" value="Genomic_DNA"/>
</dbReference>
<evidence type="ECO:0000313" key="8">
    <source>
        <dbReference type="Proteomes" id="UP000570595"/>
    </source>
</evidence>
<evidence type="ECO:0000259" key="5">
    <source>
        <dbReference type="PROSITE" id="PS50857"/>
    </source>
</evidence>
<accession>A0A7J6MGN2</accession>
<keyword evidence="4" id="KW-0472">Membrane</keyword>
<evidence type="ECO:0000256" key="4">
    <source>
        <dbReference type="SAM" id="Phobius"/>
    </source>
</evidence>
<dbReference type="Proteomes" id="UP000572268">
    <property type="component" value="Unassembled WGS sequence"/>
</dbReference>
<proteinExistence type="predicted"/>
<evidence type="ECO:0000313" key="6">
    <source>
        <dbReference type="EMBL" id="KAF4653864.1"/>
    </source>
</evidence>
<feature type="domain" description="Cytochrome oxidase subunit II copper A binding" evidence="5">
    <location>
        <begin position="183"/>
        <end position="221"/>
    </location>
</feature>
<dbReference type="Gene3D" id="2.60.40.420">
    <property type="entry name" value="Cupredoxins - blue copper proteins"/>
    <property type="match status" value="1"/>
</dbReference>